<dbReference type="Proteomes" id="UP000812287">
    <property type="component" value="Unassembled WGS sequence"/>
</dbReference>
<dbReference type="Gene3D" id="3.10.450.50">
    <property type="match status" value="1"/>
</dbReference>
<dbReference type="GeneID" id="66108277"/>
<protein>
    <recommendedName>
        <fullName evidence="1">SnoaL-like domain-containing protein</fullName>
    </recommendedName>
</protein>
<dbReference type="InterPro" id="IPR032710">
    <property type="entry name" value="NTF2-like_dom_sf"/>
</dbReference>
<dbReference type="Pfam" id="PF13577">
    <property type="entry name" value="SnoaL_4"/>
    <property type="match status" value="1"/>
</dbReference>
<evidence type="ECO:0000313" key="2">
    <source>
        <dbReference type="EMBL" id="KAG7447651.1"/>
    </source>
</evidence>
<name>A0A9P8AU49_9AGAR</name>
<dbReference type="AlphaFoldDB" id="A0A9P8AU49"/>
<feature type="domain" description="SnoaL-like" evidence="1">
    <location>
        <begin position="12"/>
        <end position="86"/>
    </location>
</feature>
<dbReference type="EMBL" id="MU250531">
    <property type="protein sequence ID" value="KAG7447651.1"/>
    <property type="molecule type" value="Genomic_DNA"/>
</dbReference>
<dbReference type="OrthoDB" id="5208229at2759"/>
<gene>
    <name evidence="2" type="ORF">BT62DRAFT_930675</name>
</gene>
<comment type="caution">
    <text evidence="2">The sequence shown here is derived from an EMBL/GenBank/DDBJ whole genome shotgun (WGS) entry which is preliminary data.</text>
</comment>
<evidence type="ECO:0000313" key="3">
    <source>
        <dbReference type="Proteomes" id="UP000812287"/>
    </source>
</evidence>
<reference evidence="2" key="1">
    <citation type="submission" date="2020-11" db="EMBL/GenBank/DDBJ databases">
        <title>Adaptations for nitrogen fixation in a non-lichenized fungal sporocarp promotes dispersal by wood-feeding termites.</title>
        <authorList>
            <consortium name="DOE Joint Genome Institute"/>
            <person name="Koch R.A."/>
            <person name="Yoon G."/>
            <person name="Arayal U."/>
            <person name="Lail K."/>
            <person name="Amirebrahimi M."/>
            <person name="Labutti K."/>
            <person name="Lipzen A."/>
            <person name="Riley R."/>
            <person name="Barry K."/>
            <person name="Henrissat B."/>
            <person name="Grigoriev I.V."/>
            <person name="Herr J.R."/>
            <person name="Aime M.C."/>
        </authorList>
    </citation>
    <scope>NUCLEOTIDE SEQUENCE</scope>
    <source>
        <strain evidence="2">MCA 3950</strain>
    </source>
</reference>
<accession>A0A9P8AU49</accession>
<keyword evidence="3" id="KW-1185">Reference proteome</keyword>
<dbReference type="RefSeq" id="XP_043041151.1">
    <property type="nucleotide sequence ID" value="XM_043185980.1"/>
</dbReference>
<proteinExistence type="predicted"/>
<organism evidence="2 3">
    <name type="scientific">Guyanagaster necrorhizus</name>
    <dbReference type="NCBI Taxonomy" id="856835"/>
    <lineage>
        <taxon>Eukaryota</taxon>
        <taxon>Fungi</taxon>
        <taxon>Dikarya</taxon>
        <taxon>Basidiomycota</taxon>
        <taxon>Agaricomycotina</taxon>
        <taxon>Agaricomycetes</taxon>
        <taxon>Agaricomycetidae</taxon>
        <taxon>Agaricales</taxon>
        <taxon>Marasmiineae</taxon>
        <taxon>Physalacriaceae</taxon>
        <taxon>Guyanagaster</taxon>
    </lineage>
</organism>
<dbReference type="SUPFAM" id="SSF54427">
    <property type="entry name" value="NTF2-like"/>
    <property type="match status" value="1"/>
</dbReference>
<evidence type="ECO:0000259" key="1">
    <source>
        <dbReference type="Pfam" id="PF13577"/>
    </source>
</evidence>
<sequence length="106" mass="12157">MTLTTSHSTIDYLLDEANIHDTVTKMMLYVDLLRWDDIDKEVFTDNICVDYTGLLGGEATDVTRKEQIELWKRSIGGLEKTQHITTYAFAPTFFPAIVRRNTDHSS</sequence>
<dbReference type="InterPro" id="IPR037401">
    <property type="entry name" value="SnoaL-like"/>
</dbReference>